<feature type="region of interest" description="Disordered" evidence="1">
    <location>
        <begin position="31"/>
        <end position="61"/>
    </location>
</feature>
<accession>A0A834WBF8</accession>
<reference evidence="2" key="1">
    <citation type="submission" date="2020-09" db="EMBL/GenBank/DDBJ databases">
        <title>Genome-Enabled Discovery of Anthraquinone Biosynthesis in Senna tora.</title>
        <authorList>
            <person name="Kang S.-H."/>
            <person name="Pandey R.P."/>
            <person name="Lee C.-M."/>
            <person name="Sim J.-S."/>
            <person name="Jeong J.-T."/>
            <person name="Choi B.-S."/>
            <person name="Jung M."/>
            <person name="Ginzburg D."/>
            <person name="Zhao K."/>
            <person name="Won S.Y."/>
            <person name="Oh T.-J."/>
            <person name="Yu Y."/>
            <person name="Kim N.-H."/>
            <person name="Lee O.R."/>
            <person name="Lee T.-H."/>
            <person name="Bashyal P."/>
            <person name="Kim T.-S."/>
            <person name="Lee W.-H."/>
            <person name="Kawkins C."/>
            <person name="Kim C.-K."/>
            <person name="Kim J.S."/>
            <person name="Ahn B.O."/>
            <person name="Rhee S.Y."/>
            <person name="Sohng J.K."/>
        </authorList>
    </citation>
    <scope>NUCLEOTIDE SEQUENCE</scope>
    <source>
        <tissue evidence="2">Leaf</tissue>
    </source>
</reference>
<evidence type="ECO:0000256" key="1">
    <source>
        <dbReference type="SAM" id="MobiDB-lite"/>
    </source>
</evidence>
<organism evidence="2 3">
    <name type="scientific">Senna tora</name>
    <dbReference type="NCBI Taxonomy" id="362788"/>
    <lineage>
        <taxon>Eukaryota</taxon>
        <taxon>Viridiplantae</taxon>
        <taxon>Streptophyta</taxon>
        <taxon>Embryophyta</taxon>
        <taxon>Tracheophyta</taxon>
        <taxon>Spermatophyta</taxon>
        <taxon>Magnoliopsida</taxon>
        <taxon>eudicotyledons</taxon>
        <taxon>Gunneridae</taxon>
        <taxon>Pentapetalae</taxon>
        <taxon>rosids</taxon>
        <taxon>fabids</taxon>
        <taxon>Fabales</taxon>
        <taxon>Fabaceae</taxon>
        <taxon>Caesalpinioideae</taxon>
        <taxon>Cassia clade</taxon>
        <taxon>Senna</taxon>
    </lineage>
</organism>
<dbReference type="EMBL" id="JAAIUW010000010">
    <property type="protein sequence ID" value="KAF7812961.1"/>
    <property type="molecule type" value="Genomic_DNA"/>
</dbReference>
<protein>
    <submittedName>
        <fullName evidence="2">Uncharacterized protein</fullName>
    </submittedName>
</protein>
<feature type="compositionally biased region" description="Basic residues" evidence="1">
    <location>
        <begin position="42"/>
        <end position="51"/>
    </location>
</feature>
<evidence type="ECO:0000313" key="2">
    <source>
        <dbReference type="EMBL" id="KAF7812961.1"/>
    </source>
</evidence>
<proteinExistence type="predicted"/>
<comment type="caution">
    <text evidence="2">The sequence shown here is derived from an EMBL/GenBank/DDBJ whole genome shotgun (WGS) entry which is preliminary data.</text>
</comment>
<dbReference type="Proteomes" id="UP000634136">
    <property type="component" value="Unassembled WGS sequence"/>
</dbReference>
<name>A0A834WBF8_9FABA</name>
<gene>
    <name evidence="2" type="ORF">G2W53_033937</name>
</gene>
<feature type="compositionally biased region" description="Basic and acidic residues" evidence="1">
    <location>
        <begin position="52"/>
        <end position="61"/>
    </location>
</feature>
<evidence type="ECO:0000313" key="3">
    <source>
        <dbReference type="Proteomes" id="UP000634136"/>
    </source>
</evidence>
<sequence>MTASLSNAPEGAHARKGALGVAIVFCLGKLGKGSSQNNMEKRTKKVKRREFQRRASEELIN</sequence>
<keyword evidence="3" id="KW-1185">Reference proteome</keyword>
<dbReference type="AlphaFoldDB" id="A0A834WBF8"/>